<keyword evidence="3" id="KW-0378">Hydrolase</keyword>
<proteinExistence type="predicted"/>
<feature type="domain" description="MurNAc-LAA" evidence="4">
    <location>
        <begin position="238"/>
        <end position="392"/>
    </location>
</feature>
<dbReference type="SMART" id="SM00646">
    <property type="entry name" value="Ami_3"/>
    <property type="match status" value="1"/>
</dbReference>
<dbReference type="Gene3D" id="3.40.630.40">
    <property type="entry name" value="Zn-dependent exopeptidases"/>
    <property type="match status" value="1"/>
</dbReference>
<sequence length="409" mass="44488">MILFLSAAFFALAAGQAAVRAEAPVPAALGTSPAVNSVRLGDHGKSTRFVIELAQPVKHKTFTLADPYRVVIDLPEVEFNLPQSAGQDGRGFIKGYRYGLFQAGQSRIVIDTTVPVAISKDFALDPQSGFGYRIVLDLTETTRSAFLQGREWPAQPTVKPPVQTPVPVQPAHDTKRVVVIDPGHGGVDPGTHGSTGVQEKDVVLAFAKELHRQLAATGRYHVRLTRDTDRFIPLRQRVAIARQHKADLFISIHADAVGKGNVRGMSVYTLSETSSDKEAAELARKENLSDVIAGVDLYGEPGEVTDILIDLAQRETKNFSANFARKVVDYAGKSTKLLQRTHRFAGFRVLKAPDVPSVLVELGFLTNRSDEKNLMSAAWRTKVAGSLVRAVDSYFGDRYAEGVYAGPAQ</sequence>
<gene>
    <name evidence="5" type="ORF">M2A_1127</name>
</gene>
<comment type="caution">
    <text evidence="5">The sequence shown here is derived from an EMBL/GenBank/DDBJ whole genome shotgun (WGS) entry which is preliminary data.</text>
</comment>
<dbReference type="EMBL" id="BBIO01000004">
    <property type="protein sequence ID" value="GAK44628.1"/>
    <property type="molecule type" value="Genomic_DNA"/>
</dbReference>
<dbReference type="EC" id="3.5.1.28" evidence="2"/>
<protein>
    <recommendedName>
        <fullName evidence="2">N-acetylmuramoyl-L-alanine amidase</fullName>
        <ecNumber evidence="2">3.5.1.28</ecNumber>
    </recommendedName>
</protein>
<dbReference type="Pfam" id="PF11741">
    <property type="entry name" value="AMIN"/>
    <property type="match status" value="1"/>
</dbReference>
<name>A0A081B9B0_9HYPH</name>
<dbReference type="InterPro" id="IPR050695">
    <property type="entry name" value="N-acetylmuramoyl_amidase_3"/>
</dbReference>
<evidence type="ECO:0000256" key="3">
    <source>
        <dbReference type="ARBA" id="ARBA00022801"/>
    </source>
</evidence>
<dbReference type="GO" id="GO:0009253">
    <property type="term" value="P:peptidoglycan catabolic process"/>
    <property type="evidence" value="ECO:0007669"/>
    <property type="project" value="InterPro"/>
</dbReference>
<dbReference type="Gene3D" id="2.60.40.3500">
    <property type="match status" value="1"/>
</dbReference>
<dbReference type="PANTHER" id="PTHR30404:SF0">
    <property type="entry name" value="N-ACETYLMURAMOYL-L-ALANINE AMIDASE AMIC"/>
    <property type="match status" value="1"/>
</dbReference>
<reference evidence="5 6" key="1">
    <citation type="submission" date="2014-07" db="EMBL/GenBank/DDBJ databases">
        <title>Tepidicaulis marinum gen. nov., sp. nov., a novel marine bacterium denitrifying nitrate to nitrous oxide strictly under microaerobic conditions.</title>
        <authorList>
            <person name="Takeuchi M."/>
            <person name="Yamagishi T."/>
            <person name="Kamagata Y."/>
            <person name="Oshima K."/>
            <person name="Hattori M."/>
            <person name="Katayama T."/>
            <person name="Hanada S."/>
            <person name="Tamaki H."/>
            <person name="Marumo K."/>
            <person name="Maeda H."/>
            <person name="Nedachi M."/>
            <person name="Iwasaki W."/>
            <person name="Suwa Y."/>
            <person name="Sakata S."/>
        </authorList>
    </citation>
    <scope>NUCLEOTIDE SEQUENCE [LARGE SCALE GENOMIC DNA]</scope>
    <source>
        <strain evidence="5 6">MA2</strain>
    </source>
</reference>
<dbReference type="GO" id="GO:0008745">
    <property type="term" value="F:N-acetylmuramoyl-L-alanine amidase activity"/>
    <property type="evidence" value="ECO:0007669"/>
    <property type="project" value="UniProtKB-EC"/>
</dbReference>
<dbReference type="eggNOG" id="COG0860">
    <property type="taxonomic scope" value="Bacteria"/>
</dbReference>
<evidence type="ECO:0000256" key="2">
    <source>
        <dbReference type="ARBA" id="ARBA00011901"/>
    </source>
</evidence>
<dbReference type="InterPro" id="IPR002508">
    <property type="entry name" value="MurNAc-LAA_cat"/>
</dbReference>
<evidence type="ECO:0000259" key="4">
    <source>
        <dbReference type="SMART" id="SM00646"/>
    </source>
</evidence>
<dbReference type="InterPro" id="IPR021731">
    <property type="entry name" value="AMIN_dom"/>
</dbReference>
<keyword evidence="6" id="KW-1185">Reference proteome</keyword>
<accession>A0A081B9B0</accession>
<comment type="catalytic activity">
    <reaction evidence="1">
        <text>Hydrolyzes the link between N-acetylmuramoyl residues and L-amino acid residues in certain cell-wall glycopeptides.</text>
        <dbReference type="EC" id="3.5.1.28"/>
    </reaction>
</comment>
<dbReference type="STRING" id="1333998.M2A_1127"/>
<dbReference type="CDD" id="cd02696">
    <property type="entry name" value="MurNAc-LAA"/>
    <property type="match status" value="1"/>
</dbReference>
<dbReference type="Proteomes" id="UP000028702">
    <property type="component" value="Unassembled WGS sequence"/>
</dbReference>
<dbReference type="AlphaFoldDB" id="A0A081B9B0"/>
<dbReference type="PANTHER" id="PTHR30404">
    <property type="entry name" value="N-ACETYLMURAMOYL-L-ALANINE AMIDASE"/>
    <property type="match status" value="1"/>
</dbReference>
<evidence type="ECO:0000313" key="5">
    <source>
        <dbReference type="EMBL" id="GAK44628.1"/>
    </source>
</evidence>
<dbReference type="GO" id="GO:0030288">
    <property type="term" value="C:outer membrane-bounded periplasmic space"/>
    <property type="evidence" value="ECO:0007669"/>
    <property type="project" value="TreeGrafter"/>
</dbReference>
<dbReference type="SUPFAM" id="SSF53187">
    <property type="entry name" value="Zn-dependent exopeptidases"/>
    <property type="match status" value="1"/>
</dbReference>
<evidence type="ECO:0000256" key="1">
    <source>
        <dbReference type="ARBA" id="ARBA00001561"/>
    </source>
</evidence>
<dbReference type="Pfam" id="PF01520">
    <property type="entry name" value="Amidase_3"/>
    <property type="match status" value="1"/>
</dbReference>
<evidence type="ECO:0000313" key="6">
    <source>
        <dbReference type="Proteomes" id="UP000028702"/>
    </source>
</evidence>
<organism evidence="5 6">
    <name type="scientific">Tepidicaulis marinus</name>
    <dbReference type="NCBI Taxonomy" id="1333998"/>
    <lineage>
        <taxon>Bacteria</taxon>
        <taxon>Pseudomonadati</taxon>
        <taxon>Pseudomonadota</taxon>
        <taxon>Alphaproteobacteria</taxon>
        <taxon>Hyphomicrobiales</taxon>
        <taxon>Parvibaculaceae</taxon>
        <taxon>Tepidicaulis</taxon>
    </lineage>
</organism>